<dbReference type="EMBL" id="CAMAPE010000010">
    <property type="protein sequence ID" value="CAH9078037.1"/>
    <property type="molecule type" value="Genomic_DNA"/>
</dbReference>
<comment type="caution">
    <text evidence="1">The sequence shown here is derived from an EMBL/GenBank/DDBJ whole genome shotgun (WGS) entry which is preliminary data.</text>
</comment>
<sequence length="141" mass="15588">MSSSRRCANWSVSEDVALCNAWVSISEDDAVGINQTGESFWRRIYVSFSQNCDVLWSRDSIESRFKIINHQCSSWKSCVRKASVTPTSGSNLANLKDPKTGMWYATCKWCGIKCSMGVSGGYGMTMKHMKSCDKAKESGGA</sequence>
<protein>
    <submittedName>
        <fullName evidence="1">Uncharacterized protein</fullName>
    </submittedName>
</protein>
<evidence type="ECO:0000313" key="1">
    <source>
        <dbReference type="EMBL" id="CAH9078037.1"/>
    </source>
</evidence>
<gene>
    <name evidence="1" type="ORF">CEURO_LOCUS6547</name>
</gene>
<dbReference type="OrthoDB" id="2507178at2759"/>
<dbReference type="AlphaFoldDB" id="A0A9P0YX03"/>
<dbReference type="Proteomes" id="UP001152484">
    <property type="component" value="Unassembled WGS sequence"/>
</dbReference>
<reference evidence="1" key="1">
    <citation type="submission" date="2022-07" db="EMBL/GenBank/DDBJ databases">
        <authorList>
            <person name="Macas J."/>
            <person name="Novak P."/>
            <person name="Neumann P."/>
        </authorList>
    </citation>
    <scope>NUCLEOTIDE SEQUENCE</scope>
</reference>
<accession>A0A9P0YX03</accession>
<feature type="non-terminal residue" evidence="1">
    <location>
        <position position="141"/>
    </location>
</feature>
<proteinExistence type="predicted"/>
<organism evidence="1 2">
    <name type="scientific">Cuscuta europaea</name>
    <name type="common">European dodder</name>
    <dbReference type="NCBI Taxonomy" id="41803"/>
    <lineage>
        <taxon>Eukaryota</taxon>
        <taxon>Viridiplantae</taxon>
        <taxon>Streptophyta</taxon>
        <taxon>Embryophyta</taxon>
        <taxon>Tracheophyta</taxon>
        <taxon>Spermatophyta</taxon>
        <taxon>Magnoliopsida</taxon>
        <taxon>eudicotyledons</taxon>
        <taxon>Gunneridae</taxon>
        <taxon>Pentapetalae</taxon>
        <taxon>asterids</taxon>
        <taxon>lamiids</taxon>
        <taxon>Solanales</taxon>
        <taxon>Convolvulaceae</taxon>
        <taxon>Cuscuteae</taxon>
        <taxon>Cuscuta</taxon>
        <taxon>Cuscuta subgen. Cuscuta</taxon>
    </lineage>
</organism>
<keyword evidence="2" id="KW-1185">Reference proteome</keyword>
<dbReference type="PANTHER" id="PTHR45125">
    <property type="entry name" value="F21J9.4-RELATED"/>
    <property type="match status" value="1"/>
</dbReference>
<evidence type="ECO:0000313" key="2">
    <source>
        <dbReference type="Proteomes" id="UP001152484"/>
    </source>
</evidence>
<dbReference type="PANTHER" id="PTHR45125:SF3">
    <property type="entry name" value="NO-APICAL-MERISTEM-ASSOCIATED CARBOXY-TERMINAL DOMAIN PROTEIN"/>
    <property type="match status" value="1"/>
</dbReference>
<name>A0A9P0YX03_CUSEU</name>